<dbReference type="Proteomes" id="UP000250140">
    <property type="component" value="Unassembled WGS sequence"/>
</dbReference>
<feature type="transmembrane region" description="Helical" evidence="9">
    <location>
        <begin position="384"/>
        <end position="406"/>
    </location>
</feature>
<dbReference type="PANTHER" id="PTHR48022:SF83">
    <property type="entry name" value="MAJOR FACILITATOR SUPERFAMILY (MFS) PROFILE DOMAIN-CONTAINING PROTEIN"/>
    <property type="match status" value="1"/>
</dbReference>
<dbReference type="InterPro" id="IPR003663">
    <property type="entry name" value="Sugar/inositol_transpt"/>
</dbReference>
<evidence type="ECO:0000256" key="4">
    <source>
        <dbReference type="ARBA" id="ARBA00022692"/>
    </source>
</evidence>
<evidence type="ECO:0000256" key="9">
    <source>
        <dbReference type="SAM" id="Phobius"/>
    </source>
</evidence>
<dbReference type="NCBIfam" id="TIGR00879">
    <property type="entry name" value="SP"/>
    <property type="match status" value="1"/>
</dbReference>
<dbReference type="GO" id="GO:0016020">
    <property type="term" value="C:membrane"/>
    <property type="evidence" value="ECO:0007669"/>
    <property type="project" value="UniProtKB-SubCell"/>
</dbReference>
<evidence type="ECO:0000256" key="5">
    <source>
        <dbReference type="ARBA" id="ARBA00022989"/>
    </source>
</evidence>
<reference evidence="11 12" key="1">
    <citation type="journal article" date="2016" name="Nat. Commun.">
        <title>Ectomycorrhizal ecology is imprinted in the genome of the dominant symbiotic fungus Cenococcum geophilum.</title>
        <authorList>
            <consortium name="DOE Joint Genome Institute"/>
            <person name="Peter M."/>
            <person name="Kohler A."/>
            <person name="Ohm R.A."/>
            <person name="Kuo A."/>
            <person name="Krutzmann J."/>
            <person name="Morin E."/>
            <person name="Arend M."/>
            <person name="Barry K.W."/>
            <person name="Binder M."/>
            <person name="Choi C."/>
            <person name="Clum A."/>
            <person name="Copeland A."/>
            <person name="Grisel N."/>
            <person name="Haridas S."/>
            <person name="Kipfer T."/>
            <person name="LaButti K."/>
            <person name="Lindquist E."/>
            <person name="Lipzen A."/>
            <person name="Maire R."/>
            <person name="Meier B."/>
            <person name="Mihaltcheva S."/>
            <person name="Molinier V."/>
            <person name="Murat C."/>
            <person name="Poggeler S."/>
            <person name="Quandt C.A."/>
            <person name="Sperisen C."/>
            <person name="Tritt A."/>
            <person name="Tisserant E."/>
            <person name="Crous P.W."/>
            <person name="Henrissat B."/>
            <person name="Nehls U."/>
            <person name="Egli S."/>
            <person name="Spatafora J.W."/>
            <person name="Grigoriev I.V."/>
            <person name="Martin F.M."/>
        </authorList>
    </citation>
    <scope>NUCLEOTIDE SEQUENCE [LARGE SCALE GENOMIC DNA]</scope>
    <source>
        <strain evidence="11 12">CBS 207.34</strain>
    </source>
</reference>
<feature type="transmembrane region" description="Helical" evidence="9">
    <location>
        <begin position="413"/>
        <end position="432"/>
    </location>
</feature>
<dbReference type="InterPro" id="IPR020846">
    <property type="entry name" value="MFS_dom"/>
</dbReference>
<comment type="similarity">
    <text evidence="2 7">Belongs to the major facilitator superfamily. Sugar transporter (TC 2.A.1.1) family.</text>
</comment>
<keyword evidence="4 9" id="KW-0812">Transmembrane</keyword>
<name>A0A8E2JQV2_9PEZI</name>
<dbReference type="Pfam" id="PF00083">
    <property type="entry name" value="Sugar_tr"/>
    <property type="match status" value="1"/>
</dbReference>
<evidence type="ECO:0000313" key="12">
    <source>
        <dbReference type="Proteomes" id="UP000250140"/>
    </source>
</evidence>
<dbReference type="FunFam" id="1.20.1250.20:FF:000078">
    <property type="entry name" value="MFS maltose transporter, putative"/>
    <property type="match status" value="1"/>
</dbReference>
<feature type="transmembrane region" description="Helical" evidence="9">
    <location>
        <begin position="267"/>
        <end position="284"/>
    </location>
</feature>
<comment type="subcellular location">
    <subcellularLocation>
        <location evidence="1">Membrane</location>
        <topology evidence="1">Multi-pass membrane protein</topology>
    </subcellularLocation>
</comment>
<proteinExistence type="inferred from homology"/>
<accession>A0A8E2JQV2</accession>
<evidence type="ECO:0000256" key="8">
    <source>
        <dbReference type="SAM" id="MobiDB-lite"/>
    </source>
</evidence>
<dbReference type="Gene3D" id="1.20.1250.20">
    <property type="entry name" value="MFS general substrate transporter like domains"/>
    <property type="match status" value="1"/>
</dbReference>
<dbReference type="AlphaFoldDB" id="A0A8E2JQV2"/>
<feature type="compositionally biased region" description="Low complexity" evidence="8">
    <location>
        <begin position="31"/>
        <end position="40"/>
    </location>
</feature>
<dbReference type="InterPro" id="IPR050360">
    <property type="entry name" value="MFS_Sugar_Transporters"/>
</dbReference>
<evidence type="ECO:0000256" key="6">
    <source>
        <dbReference type="ARBA" id="ARBA00023136"/>
    </source>
</evidence>
<evidence type="ECO:0000259" key="10">
    <source>
        <dbReference type="PROSITE" id="PS50850"/>
    </source>
</evidence>
<feature type="region of interest" description="Disordered" evidence="8">
    <location>
        <begin position="1"/>
        <end position="42"/>
    </location>
</feature>
<evidence type="ECO:0000256" key="2">
    <source>
        <dbReference type="ARBA" id="ARBA00010992"/>
    </source>
</evidence>
<organism evidence="11 12">
    <name type="scientific">Glonium stellatum</name>
    <dbReference type="NCBI Taxonomy" id="574774"/>
    <lineage>
        <taxon>Eukaryota</taxon>
        <taxon>Fungi</taxon>
        <taxon>Dikarya</taxon>
        <taxon>Ascomycota</taxon>
        <taxon>Pezizomycotina</taxon>
        <taxon>Dothideomycetes</taxon>
        <taxon>Pleosporomycetidae</taxon>
        <taxon>Gloniales</taxon>
        <taxon>Gloniaceae</taxon>
        <taxon>Glonium</taxon>
    </lineage>
</organism>
<dbReference type="PROSITE" id="PS50850">
    <property type="entry name" value="MFS"/>
    <property type="match status" value="1"/>
</dbReference>
<feature type="transmembrane region" description="Helical" evidence="9">
    <location>
        <begin position="227"/>
        <end position="247"/>
    </location>
</feature>
<evidence type="ECO:0000256" key="7">
    <source>
        <dbReference type="RuleBase" id="RU003346"/>
    </source>
</evidence>
<feature type="transmembrane region" description="Helical" evidence="9">
    <location>
        <begin position="484"/>
        <end position="506"/>
    </location>
</feature>
<gene>
    <name evidence="11" type="ORF">AOQ84DRAFT_432722</name>
</gene>
<dbReference type="OrthoDB" id="6612291at2759"/>
<protein>
    <submittedName>
        <fullName evidence="11">Sugar transporter</fullName>
    </submittedName>
</protein>
<dbReference type="InterPro" id="IPR036259">
    <property type="entry name" value="MFS_trans_sf"/>
</dbReference>
<feature type="transmembrane region" description="Helical" evidence="9">
    <location>
        <begin position="518"/>
        <end position="534"/>
    </location>
</feature>
<feature type="domain" description="Major facilitator superfamily (MFS) profile" evidence="10">
    <location>
        <begin position="98"/>
        <end position="540"/>
    </location>
</feature>
<feature type="transmembrane region" description="Helical" evidence="9">
    <location>
        <begin position="351"/>
        <end position="372"/>
    </location>
</feature>
<feature type="transmembrane region" description="Helical" evidence="9">
    <location>
        <begin position="197"/>
        <end position="215"/>
    </location>
</feature>
<dbReference type="PANTHER" id="PTHR48022">
    <property type="entry name" value="PLASTIDIC GLUCOSE TRANSPORTER 4"/>
    <property type="match status" value="1"/>
</dbReference>
<evidence type="ECO:0000256" key="1">
    <source>
        <dbReference type="ARBA" id="ARBA00004141"/>
    </source>
</evidence>
<dbReference type="GO" id="GO:0005351">
    <property type="term" value="F:carbohydrate:proton symporter activity"/>
    <property type="evidence" value="ECO:0007669"/>
    <property type="project" value="TreeGrafter"/>
</dbReference>
<sequence length="567" mass="62392">MALDDETVPLLSADEQDEQDQHGQPGPLAASISSTTTTDTEQPKAVMMKLDSTHMNDPKAAVEVSAGEIGEQARLATNTEHSLSFADAISLYRHAAFWAIFFCLGQMMTAFDPQVMGNLIAMPAFQHDFGYLFNGEYIISAPWQTGLMMGGPIGQVVGSLSAGYPLERWGRKKTLGVCVLGTIGCVFIQFFSQALPVLIVGELLAGLVLGFYAVITPAYASEVCPVALRGILTANINLFIVIGQLLANGVCAGTQSLNSRLAYKIPFALQWLWPAVILLGLPFAPESPWWLVRQGKLAQANKALRKLISAKADVEPTLAMVVKTNRIEVEMEAGSTYRDIFNKINRRRTEIATGVYTVQVFSGIYLIGYGTYFFEQAGLPSDKAFDMAVGFLAVGLFGTCLSWVLLIYLGRRIIYNVGLCILIALLLIIGLLDCVPHLIDYPGVIWTQSSLLIIWNFFYNLTIGPVGFTILCEISATRVRGKTIAFATAVQAFVGIGMTIAVPYMINPDQANLRGKMGFFFGGLTLVCLFWAYFRIPETKGRTYEELDIMFERNIPTKEFRTYRLET</sequence>
<keyword evidence="3 7" id="KW-0813">Transport</keyword>
<keyword evidence="5 9" id="KW-1133">Transmembrane helix</keyword>
<keyword evidence="6 9" id="KW-0472">Membrane</keyword>
<dbReference type="EMBL" id="KV750112">
    <property type="protein sequence ID" value="OCL06209.1"/>
    <property type="molecule type" value="Genomic_DNA"/>
</dbReference>
<feature type="transmembrane region" description="Helical" evidence="9">
    <location>
        <begin position="452"/>
        <end position="472"/>
    </location>
</feature>
<keyword evidence="11" id="KW-0762">Sugar transport</keyword>
<evidence type="ECO:0000313" key="11">
    <source>
        <dbReference type="EMBL" id="OCL06209.1"/>
    </source>
</evidence>
<evidence type="ECO:0000256" key="3">
    <source>
        <dbReference type="ARBA" id="ARBA00022448"/>
    </source>
</evidence>
<dbReference type="SUPFAM" id="SSF103473">
    <property type="entry name" value="MFS general substrate transporter"/>
    <property type="match status" value="1"/>
</dbReference>
<dbReference type="InterPro" id="IPR005828">
    <property type="entry name" value="MFS_sugar_transport-like"/>
</dbReference>
<keyword evidence="12" id="KW-1185">Reference proteome</keyword>